<protein>
    <submittedName>
        <fullName evidence="1">Uncharacterized protein</fullName>
    </submittedName>
</protein>
<accession>A0A6J7WKU3</accession>
<dbReference type="EMBL" id="LR798260">
    <property type="protein sequence ID" value="CAB5218337.1"/>
    <property type="molecule type" value="Genomic_DNA"/>
</dbReference>
<sequence length="80" mass="9350">MNLGANMLEDLELPKKVWPCKVRTLKADMSDKDAEILENVLLNPDWPIRTLSNELKKRDIEISETAIKSHREKRCSCWKI</sequence>
<name>A0A6J7WKU3_9CAUD</name>
<evidence type="ECO:0000313" key="1">
    <source>
        <dbReference type="EMBL" id="CAB5218337.1"/>
    </source>
</evidence>
<organism evidence="1">
    <name type="scientific">uncultured Caudovirales phage</name>
    <dbReference type="NCBI Taxonomy" id="2100421"/>
    <lineage>
        <taxon>Viruses</taxon>
        <taxon>Duplodnaviria</taxon>
        <taxon>Heunggongvirae</taxon>
        <taxon>Uroviricota</taxon>
        <taxon>Caudoviricetes</taxon>
        <taxon>Peduoviridae</taxon>
        <taxon>Maltschvirus</taxon>
        <taxon>Maltschvirus maltsch</taxon>
    </lineage>
</organism>
<gene>
    <name evidence="1" type="ORF">UFOVP219_5</name>
</gene>
<proteinExistence type="predicted"/>
<reference evidence="1" key="1">
    <citation type="submission" date="2020-05" db="EMBL/GenBank/DDBJ databases">
        <authorList>
            <person name="Chiriac C."/>
            <person name="Salcher M."/>
            <person name="Ghai R."/>
            <person name="Kavagutti S V."/>
        </authorList>
    </citation>
    <scope>NUCLEOTIDE SEQUENCE</scope>
</reference>